<evidence type="ECO:0000313" key="12">
    <source>
        <dbReference type="Proteomes" id="UP000835052"/>
    </source>
</evidence>
<feature type="domain" description="Exportin-1/Importin-beta-like" evidence="10">
    <location>
        <begin position="102"/>
        <end position="247"/>
    </location>
</feature>
<evidence type="ECO:0000256" key="9">
    <source>
        <dbReference type="RuleBase" id="RU366037"/>
    </source>
</evidence>
<dbReference type="SUPFAM" id="SSF48371">
    <property type="entry name" value="ARM repeat"/>
    <property type="match status" value="1"/>
</dbReference>
<evidence type="ECO:0000256" key="2">
    <source>
        <dbReference type="ARBA" id="ARBA00018928"/>
    </source>
</evidence>
<evidence type="ECO:0000313" key="11">
    <source>
        <dbReference type="EMBL" id="CAD6190745.1"/>
    </source>
</evidence>
<comment type="similarity">
    <text evidence="9">Belongs to the exportin family.</text>
</comment>
<gene>
    <name evidence="11" type="ORF">CAUJ_LOCUS6664</name>
</gene>
<dbReference type="GO" id="GO:0016363">
    <property type="term" value="C:nuclear matrix"/>
    <property type="evidence" value="ECO:0007669"/>
    <property type="project" value="TreeGrafter"/>
</dbReference>
<keyword evidence="3 9" id="KW-0963">Cytoplasm</keyword>
<evidence type="ECO:0000256" key="1">
    <source>
        <dbReference type="ARBA" id="ARBA00004496"/>
    </source>
</evidence>
<dbReference type="AlphaFoldDB" id="A0A8S1H5P6"/>
<dbReference type="GO" id="GO:0000049">
    <property type="term" value="F:tRNA binding"/>
    <property type="evidence" value="ECO:0007669"/>
    <property type="project" value="UniProtKB-UniRule"/>
</dbReference>
<keyword evidence="12" id="KW-1185">Reference proteome</keyword>
<dbReference type="GO" id="GO:0031267">
    <property type="term" value="F:small GTPase binding"/>
    <property type="evidence" value="ECO:0007669"/>
    <property type="project" value="InterPro"/>
</dbReference>
<evidence type="ECO:0000256" key="4">
    <source>
        <dbReference type="ARBA" id="ARBA00022555"/>
    </source>
</evidence>
<dbReference type="PANTHER" id="PTHR15952:SF11">
    <property type="entry name" value="EXPORTIN-T"/>
    <property type="match status" value="1"/>
</dbReference>
<evidence type="ECO:0000256" key="3">
    <source>
        <dbReference type="ARBA" id="ARBA00022490"/>
    </source>
</evidence>
<dbReference type="InterPro" id="IPR011989">
    <property type="entry name" value="ARM-like"/>
</dbReference>
<dbReference type="EMBL" id="CAJGYM010000017">
    <property type="protein sequence ID" value="CAD6190745.1"/>
    <property type="molecule type" value="Genomic_DNA"/>
</dbReference>
<dbReference type="GO" id="GO:0071528">
    <property type="term" value="P:tRNA re-export from nucleus"/>
    <property type="evidence" value="ECO:0007669"/>
    <property type="project" value="UniProtKB-UniRule"/>
</dbReference>
<dbReference type="InterPro" id="IPR013598">
    <property type="entry name" value="Exportin-1/Importin-b-like"/>
</dbReference>
<dbReference type="Pfam" id="PF08389">
    <property type="entry name" value="Xpo1"/>
    <property type="match status" value="1"/>
</dbReference>
<dbReference type="InterPro" id="IPR040017">
    <property type="entry name" value="XPOT"/>
</dbReference>
<dbReference type="GO" id="GO:0005643">
    <property type="term" value="C:nuclear pore"/>
    <property type="evidence" value="ECO:0007669"/>
    <property type="project" value="TreeGrafter"/>
</dbReference>
<comment type="caution">
    <text evidence="11">The sequence shown here is derived from an EMBL/GenBank/DDBJ whole genome shotgun (WGS) entry which is preliminary data.</text>
</comment>
<dbReference type="OrthoDB" id="26399at2759"/>
<name>A0A8S1H5P6_9PELO</name>
<dbReference type="InterPro" id="IPR016024">
    <property type="entry name" value="ARM-type_fold"/>
</dbReference>
<evidence type="ECO:0000256" key="7">
    <source>
        <dbReference type="ARBA" id="ARBA00029784"/>
    </source>
</evidence>
<comment type="function">
    <text evidence="9">tRNA nucleus export receptor which facilitates tRNA translocation across the nuclear pore complex.</text>
</comment>
<keyword evidence="9" id="KW-0813">Transport</keyword>
<evidence type="ECO:0000256" key="6">
    <source>
        <dbReference type="ARBA" id="ARBA00023242"/>
    </source>
</evidence>
<dbReference type="PANTHER" id="PTHR15952">
    <property type="entry name" value="EXPORTIN-T/LOS1"/>
    <property type="match status" value="1"/>
</dbReference>
<keyword evidence="5 9" id="KW-0694">RNA-binding</keyword>
<evidence type="ECO:0000259" key="10">
    <source>
        <dbReference type="Pfam" id="PF08389"/>
    </source>
</evidence>
<dbReference type="Proteomes" id="UP000835052">
    <property type="component" value="Unassembled WGS sequence"/>
</dbReference>
<evidence type="ECO:0000256" key="5">
    <source>
        <dbReference type="ARBA" id="ARBA00022884"/>
    </source>
</evidence>
<keyword evidence="6 9" id="KW-0539">Nucleus</keyword>
<keyword evidence="4 9" id="KW-0820">tRNA-binding</keyword>
<dbReference type="Gene3D" id="1.25.10.10">
    <property type="entry name" value="Leucine-rich Repeat Variant"/>
    <property type="match status" value="1"/>
</dbReference>
<comment type="subcellular location">
    <subcellularLocation>
        <location evidence="1 9">Cytoplasm</location>
    </subcellularLocation>
    <subcellularLocation>
        <location evidence="9">Nucleus</location>
    </subcellularLocation>
    <text evidence="9">Shuttles between the nucleus and the cytoplasm.</text>
</comment>
<protein>
    <recommendedName>
        <fullName evidence="2 9">Exportin-T</fullName>
    </recommendedName>
    <alternativeName>
        <fullName evidence="7 9">Exportin(tRNA)</fullName>
    </alternativeName>
    <alternativeName>
        <fullName evidence="8 9">tRNA exportin</fullName>
    </alternativeName>
</protein>
<sequence>MVVNGNANVISDNSLTDPTKHAELFRYLENLKKDEDGWRNSLRTIVSNSLRNVEEHFLLLQVIEDFLQRRYSAASPNDVQLVRELLLHWMKVILDPSQQKLPFIVNKMAHIFSMVFAVDFPMKWPSFFEDLFFSNNLLEPTVVRFYMKVLLAIDSEVVDRDIQRSKEEADRNIKIKDAMREICIQKIAQSWPTIMNNVNDDSVQCLVLEAIAAYVDWIDVDLIANDTVMSIVIQRLGQSATSEAASNAVCALLQKGMPPEKKVKLVITLMDVLRGNNLLAVTEDSDEDEVLRVGSLVNTLGLVLIDVYTKWVSIIYFHSFKLLAEFLNPQRCSHCIFEGKRFSLPQPL</sequence>
<organism evidence="11 12">
    <name type="scientific">Caenorhabditis auriculariae</name>
    <dbReference type="NCBI Taxonomy" id="2777116"/>
    <lineage>
        <taxon>Eukaryota</taxon>
        <taxon>Metazoa</taxon>
        <taxon>Ecdysozoa</taxon>
        <taxon>Nematoda</taxon>
        <taxon>Chromadorea</taxon>
        <taxon>Rhabditida</taxon>
        <taxon>Rhabditina</taxon>
        <taxon>Rhabditomorpha</taxon>
        <taxon>Rhabditoidea</taxon>
        <taxon>Rhabditidae</taxon>
        <taxon>Peloderinae</taxon>
        <taxon>Caenorhabditis</taxon>
    </lineage>
</organism>
<dbReference type="GO" id="GO:0005737">
    <property type="term" value="C:cytoplasm"/>
    <property type="evidence" value="ECO:0007669"/>
    <property type="project" value="UniProtKB-SubCell"/>
</dbReference>
<accession>A0A8S1H5P6</accession>
<evidence type="ECO:0000256" key="8">
    <source>
        <dbReference type="ARBA" id="ARBA00032199"/>
    </source>
</evidence>
<reference evidence="11" key="1">
    <citation type="submission" date="2020-10" db="EMBL/GenBank/DDBJ databases">
        <authorList>
            <person name="Kikuchi T."/>
        </authorList>
    </citation>
    <scope>NUCLEOTIDE SEQUENCE</scope>
    <source>
        <strain evidence="11">NKZ352</strain>
    </source>
</reference>
<proteinExistence type="inferred from homology"/>